<dbReference type="Proteomes" id="UP000654075">
    <property type="component" value="Unassembled WGS sequence"/>
</dbReference>
<reference evidence="7" key="1">
    <citation type="submission" date="2021-02" db="EMBL/GenBank/DDBJ databases">
        <authorList>
            <person name="Dougan E. K."/>
            <person name="Rhodes N."/>
            <person name="Thang M."/>
            <person name="Chan C."/>
        </authorList>
    </citation>
    <scope>NUCLEOTIDE SEQUENCE</scope>
</reference>
<keyword evidence="4 5" id="KW-0472">Membrane</keyword>
<feature type="transmembrane region" description="Helical" evidence="5">
    <location>
        <begin position="121"/>
        <end position="143"/>
    </location>
</feature>
<keyword evidence="2 5" id="KW-0812">Transmembrane</keyword>
<comment type="subcellular location">
    <subcellularLocation>
        <location evidence="1">Membrane</location>
        <topology evidence="1">Multi-pass membrane protein</topology>
    </subcellularLocation>
</comment>
<dbReference type="EMBL" id="CAJNNV010006964">
    <property type="protein sequence ID" value="CAE8594327.1"/>
    <property type="molecule type" value="Genomic_DNA"/>
</dbReference>
<dbReference type="SUPFAM" id="SSF81324">
    <property type="entry name" value="Voltage-gated potassium channels"/>
    <property type="match status" value="1"/>
</dbReference>
<dbReference type="InterPro" id="IPR005821">
    <property type="entry name" value="Ion_trans_dom"/>
</dbReference>
<organism evidence="7 8">
    <name type="scientific">Polarella glacialis</name>
    <name type="common">Dinoflagellate</name>
    <dbReference type="NCBI Taxonomy" id="89957"/>
    <lineage>
        <taxon>Eukaryota</taxon>
        <taxon>Sar</taxon>
        <taxon>Alveolata</taxon>
        <taxon>Dinophyceae</taxon>
        <taxon>Suessiales</taxon>
        <taxon>Suessiaceae</taxon>
        <taxon>Polarella</taxon>
    </lineage>
</organism>
<evidence type="ECO:0000256" key="4">
    <source>
        <dbReference type="ARBA" id="ARBA00023136"/>
    </source>
</evidence>
<keyword evidence="3 5" id="KW-1133">Transmembrane helix</keyword>
<evidence type="ECO:0000256" key="1">
    <source>
        <dbReference type="ARBA" id="ARBA00004141"/>
    </source>
</evidence>
<evidence type="ECO:0000256" key="3">
    <source>
        <dbReference type="ARBA" id="ARBA00022989"/>
    </source>
</evidence>
<name>A0A813E333_POLGL</name>
<sequence>MFTWAAIQSTLMLQGMTHQAGSQAAPCCFSASTHWSFLRRRLFPSQMSSGTGGSCWTLKLFLAGALDLAISASGADASSMNLVRFLRVFRMVRLLCIFRKWPLLKELWKLVKMTIACTKMLFWSFVFCFMVMTCWSMAAMELLNPLMIKLWPTRVSSQTVHSAHDPF</sequence>
<proteinExistence type="predicted"/>
<dbReference type="GO" id="GO:0016020">
    <property type="term" value="C:membrane"/>
    <property type="evidence" value="ECO:0007669"/>
    <property type="project" value="UniProtKB-SubCell"/>
</dbReference>
<dbReference type="Pfam" id="PF00520">
    <property type="entry name" value="Ion_trans"/>
    <property type="match status" value="1"/>
</dbReference>
<comment type="caution">
    <text evidence="7">The sequence shown here is derived from an EMBL/GenBank/DDBJ whole genome shotgun (WGS) entry which is preliminary data.</text>
</comment>
<evidence type="ECO:0000256" key="5">
    <source>
        <dbReference type="SAM" id="Phobius"/>
    </source>
</evidence>
<evidence type="ECO:0000313" key="8">
    <source>
        <dbReference type="Proteomes" id="UP000654075"/>
    </source>
</evidence>
<keyword evidence="8" id="KW-1185">Reference proteome</keyword>
<dbReference type="AlphaFoldDB" id="A0A813E333"/>
<evidence type="ECO:0000256" key="2">
    <source>
        <dbReference type="ARBA" id="ARBA00022692"/>
    </source>
</evidence>
<feature type="domain" description="Ion transport" evidence="6">
    <location>
        <begin position="73"/>
        <end position="143"/>
    </location>
</feature>
<evidence type="ECO:0000313" key="7">
    <source>
        <dbReference type="EMBL" id="CAE8594327.1"/>
    </source>
</evidence>
<evidence type="ECO:0000259" key="6">
    <source>
        <dbReference type="Pfam" id="PF00520"/>
    </source>
</evidence>
<gene>
    <name evidence="7" type="ORF">PGLA1383_LOCUS12884</name>
</gene>
<dbReference type="Gene3D" id="1.10.287.70">
    <property type="match status" value="1"/>
</dbReference>
<accession>A0A813E333</accession>
<protein>
    <recommendedName>
        <fullName evidence="6">Ion transport domain-containing protein</fullName>
    </recommendedName>
</protein>
<dbReference type="GO" id="GO:0005216">
    <property type="term" value="F:monoatomic ion channel activity"/>
    <property type="evidence" value="ECO:0007669"/>
    <property type="project" value="InterPro"/>
</dbReference>